<dbReference type="EMBL" id="KV921858">
    <property type="protein sequence ID" value="ORE11259.1"/>
    <property type="molecule type" value="Genomic_DNA"/>
</dbReference>
<comment type="similarity">
    <text evidence="1">Belongs to the importin alpha family.</text>
</comment>
<dbReference type="AlphaFoldDB" id="A0A1X0RGV4"/>
<name>A0A1X0RGV4_RHIZD</name>
<dbReference type="VEuPathDB" id="FungiDB:BCV72DRAFT_198042"/>
<dbReference type="InterPro" id="IPR000225">
    <property type="entry name" value="Armadillo"/>
</dbReference>
<dbReference type="InterPro" id="IPR016024">
    <property type="entry name" value="ARM-type_fold"/>
</dbReference>
<gene>
    <name evidence="4" type="ORF">BCV72DRAFT_198042</name>
</gene>
<dbReference type="GO" id="GO:0015031">
    <property type="term" value="P:protein transport"/>
    <property type="evidence" value="ECO:0007669"/>
    <property type="project" value="UniProtKB-KW"/>
</dbReference>
<organism evidence="4">
    <name type="scientific">Rhizopus microsporus var. microsporus</name>
    <dbReference type="NCBI Taxonomy" id="86635"/>
    <lineage>
        <taxon>Eukaryota</taxon>
        <taxon>Fungi</taxon>
        <taxon>Fungi incertae sedis</taxon>
        <taxon>Mucoromycota</taxon>
        <taxon>Mucoromycotina</taxon>
        <taxon>Mucoromycetes</taxon>
        <taxon>Mucorales</taxon>
        <taxon>Mucorineae</taxon>
        <taxon>Rhizopodaceae</taxon>
        <taxon>Rhizopus</taxon>
    </lineage>
</organism>
<reference evidence="4" key="1">
    <citation type="journal article" date="2016" name="Proc. Natl. Acad. Sci. U.S.A.">
        <title>Lipid metabolic changes in an early divergent fungus govern the establishment of a mutualistic symbiosis with endobacteria.</title>
        <authorList>
            <person name="Lastovetsky O.A."/>
            <person name="Gaspar M.L."/>
            <person name="Mondo S.J."/>
            <person name="LaButti K.M."/>
            <person name="Sandor L."/>
            <person name="Grigoriev I.V."/>
            <person name="Henry S.A."/>
            <person name="Pawlowska T.E."/>
        </authorList>
    </citation>
    <scope>NUCLEOTIDE SEQUENCE [LARGE SCALE GENOMIC DNA]</scope>
    <source>
        <strain evidence="4">ATCC 52814</strain>
    </source>
</reference>
<evidence type="ECO:0000313" key="4">
    <source>
        <dbReference type="EMBL" id="ORE11259.1"/>
    </source>
</evidence>
<evidence type="ECO:0000256" key="3">
    <source>
        <dbReference type="ARBA" id="ARBA00022927"/>
    </source>
</evidence>
<dbReference type="InterPro" id="IPR011989">
    <property type="entry name" value="ARM-like"/>
</dbReference>
<sequence length="581" mass="65001">MTLDEFQLEDDSLLEISRKLSNVTIGKMPTPGEELDKSALPTIKYLLFSSDYDKMKQSVRGIRRYLVQANSDESHVEDILALGVLPRIKELMQSDNGNSLKFECAWIVTNIAAGTTAHTQAIVQAGFIDVLLEIISSKKAEVYLKAQAAWALGNIAGESPAYREELMTKGSSTAIVNVLNDIYEDIYDLALRDGRGRGRLYLLDNDYDVSTESLLWSLSNMARGGYRTADYYENYLIMFDAFAKYVMFENPKQVLEACWGLCRVLYNMHEVGAFYYRVDISVELCERLGELITSSPLKVVHAAIRTIVNISNGPDKHAMNLLQPPVLLSFMQLLTPQTTTDVRKDAYLALSNLVASNEEMIDQIIQHRPIIDNVINHLAVPGHTYTHFNWEPTVSHAFYSRSEEWKVTKEALWVILNLVTVGSDSAIYQLLSQHPTIPATLAALLNYIRLPTDACEKTLECMISLVQRTNKCIGDQYQNGKNPYVRQLIDGRASIALSTIQQSNSTPKIWDLCSKLDKLLYVSEESVSQAAAMVDAGGMASAFGLPSMVEIQSKSQKRRVIRGLDDGDVRLIENAVNNLCI</sequence>
<keyword evidence="3" id="KW-0653">Protein transport</keyword>
<evidence type="ECO:0000256" key="2">
    <source>
        <dbReference type="ARBA" id="ARBA00022448"/>
    </source>
</evidence>
<dbReference type="Pfam" id="PF00514">
    <property type="entry name" value="Arm"/>
    <property type="match status" value="1"/>
</dbReference>
<dbReference type="SUPFAM" id="SSF48371">
    <property type="entry name" value="ARM repeat"/>
    <property type="match status" value="1"/>
</dbReference>
<proteinExistence type="inferred from homology"/>
<dbReference type="PANTHER" id="PTHR23316">
    <property type="entry name" value="IMPORTIN ALPHA"/>
    <property type="match status" value="1"/>
</dbReference>
<dbReference type="Gene3D" id="1.25.10.10">
    <property type="entry name" value="Leucine-rich Repeat Variant"/>
    <property type="match status" value="1"/>
</dbReference>
<keyword evidence="2" id="KW-0813">Transport</keyword>
<dbReference type="OrthoDB" id="29145at2759"/>
<dbReference type="SMART" id="SM00185">
    <property type="entry name" value="ARM"/>
    <property type="match status" value="4"/>
</dbReference>
<accession>A0A1X0RGV4</accession>
<dbReference type="Proteomes" id="UP000242414">
    <property type="component" value="Unassembled WGS sequence"/>
</dbReference>
<protein>
    <submittedName>
        <fullName evidence="4">ARM repeat-containing protein</fullName>
    </submittedName>
</protein>
<evidence type="ECO:0000256" key="1">
    <source>
        <dbReference type="ARBA" id="ARBA00010394"/>
    </source>
</evidence>